<name>A0A917W9C9_9ACTN</name>
<dbReference type="Proteomes" id="UP000655208">
    <property type="component" value="Unassembled WGS sequence"/>
</dbReference>
<protein>
    <recommendedName>
        <fullName evidence="3">Activator of Hsp90 ATPase homologue 1/2-like C-terminal domain-containing protein</fullName>
    </recommendedName>
</protein>
<dbReference type="CDD" id="cd08899">
    <property type="entry name" value="SRPBCC_CalC_Aha1-like_6"/>
    <property type="match status" value="1"/>
</dbReference>
<dbReference type="AlphaFoldDB" id="A0A917W9C9"/>
<dbReference type="Gene3D" id="3.30.530.20">
    <property type="match status" value="1"/>
</dbReference>
<comment type="caution">
    <text evidence="4">The sequence shown here is derived from an EMBL/GenBank/DDBJ whole genome shotgun (WGS) entry which is preliminary data.</text>
</comment>
<evidence type="ECO:0000256" key="1">
    <source>
        <dbReference type="ARBA" id="ARBA00006817"/>
    </source>
</evidence>
<evidence type="ECO:0000259" key="3">
    <source>
        <dbReference type="Pfam" id="PF08327"/>
    </source>
</evidence>
<comment type="similarity">
    <text evidence="1">Belongs to the AHA1 family.</text>
</comment>
<sequence length="192" mass="20164">MRVPDGFVEVGDDGTVARFRRRFATTADDLWSALTDPERLARWYTAVSGDLRPGGTVRMHWPDGQVQDIEVVTCRPPELLVTRWTLDDGPLGEVTVVLRPDGDGCVLDLEHRGLPPMQAAGYAAGWHAHLAGLSAHLTGSAADWDTEFAAALPRYRAAADAAGAAGGRGGTPVTSPGGTPGGGRPGRSAADQ</sequence>
<dbReference type="EMBL" id="BMNA01000001">
    <property type="protein sequence ID" value="GGL85615.1"/>
    <property type="molecule type" value="Genomic_DNA"/>
</dbReference>
<evidence type="ECO:0000313" key="5">
    <source>
        <dbReference type="Proteomes" id="UP000655208"/>
    </source>
</evidence>
<gene>
    <name evidence="4" type="ORF">GCM10011594_01570</name>
</gene>
<accession>A0A917W9C9</accession>
<reference evidence="4" key="1">
    <citation type="journal article" date="2014" name="Int. J. Syst. Evol. Microbiol.">
        <title>Complete genome sequence of Corynebacterium casei LMG S-19264T (=DSM 44701T), isolated from a smear-ripened cheese.</title>
        <authorList>
            <consortium name="US DOE Joint Genome Institute (JGI-PGF)"/>
            <person name="Walter F."/>
            <person name="Albersmeier A."/>
            <person name="Kalinowski J."/>
            <person name="Ruckert C."/>
        </authorList>
    </citation>
    <scope>NUCLEOTIDE SEQUENCE</scope>
    <source>
        <strain evidence="4">CGMCC 4.7308</strain>
    </source>
</reference>
<dbReference type="SUPFAM" id="SSF55961">
    <property type="entry name" value="Bet v1-like"/>
    <property type="match status" value="1"/>
</dbReference>
<reference evidence="4" key="2">
    <citation type="submission" date="2020-09" db="EMBL/GenBank/DDBJ databases">
        <authorList>
            <person name="Sun Q."/>
            <person name="Zhou Y."/>
        </authorList>
    </citation>
    <scope>NUCLEOTIDE SEQUENCE</scope>
    <source>
        <strain evidence="4">CGMCC 4.7308</strain>
    </source>
</reference>
<organism evidence="4 5">
    <name type="scientific">Nakamurella endophytica</name>
    <dbReference type="NCBI Taxonomy" id="1748367"/>
    <lineage>
        <taxon>Bacteria</taxon>
        <taxon>Bacillati</taxon>
        <taxon>Actinomycetota</taxon>
        <taxon>Actinomycetes</taxon>
        <taxon>Nakamurellales</taxon>
        <taxon>Nakamurellaceae</taxon>
        <taxon>Nakamurella</taxon>
    </lineage>
</organism>
<dbReference type="Pfam" id="PF08327">
    <property type="entry name" value="AHSA1"/>
    <property type="match status" value="1"/>
</dbReference>
<dbReference type="RefSeq" id="WP_188939617.1">
    <property type="nucleotide sequence ID" value="NZ_BMNA01000001.1"/>
</dbReference>
<evidence type="ECO:0000256" key="2">
    <source>
        <dbReference type="SAM" id="MobiDB-lite"/>
    </source>
</evidence>
<dbReference type="InterPro" id="IPR013538">
    <property type="entry name" value="ASHA1/2-like_C"/>
</dbReference>
<keyword evidence="5" id="KW-1185">Reference proteome</keyword>
<feature type="domain" description="Activator of Hsp90 ATPase homologue 1/2-like C-terminal" evidence="3">
    <location>
        <begin position="25"/>
        <end position="137"/>
    </location>
</feature>
<feature type="region of interest" description="Disordered" evidence="2">
    <location>
        <begin position="160"/>
        <end position="192"/>
    </location>
</feature>
<proteinExistence type="inferred from homology"/>
<dbReference type="InterPro" id="IPR023393">
    <property type="entry name" value="START-like_dom_sf"/>
</dbReference>
<evidence type="ECO:0000313" key="4">
    <source>
        <dbReference type="EMBL" id="GGL85615.1"/>
    </source>
</evidence>